<accession>A0A975CL07</accession>
<dbReference type="Proteomes" id="UP000663920">
    <property type="component" value="Chromosome"/>
</dbReference>
<dbReference type="NCBIfam" id="NF041951">
    <property type="entry name" value="phage_RstR"/>
    <property type="match status" value="1"/>
</dbReference>
<proteinExistence type="predicted"/>
<dbReference type="AlphaFoldDB" id="A0A975CL07"/>
<evidence type="ECO:0000256" key="1">
    <source>
        <dbReference type="ARBA" id="ARBA00023125"/>
    </source>
</evidence>
<evidence type="ECO:0000313" key="3">
    <source>
        <dbReference type="EMBL" id="QTE21175.1"/>
    </source>
</evidence>
<sequence>MSFSKRLSELRKQHKFSQSELATKVGIHNNVLGRYERGEANPSIEVATKLSDVLGVSLDYLVGKTDLLLDDTIVDKILTIQQLPTEDKEHILFAIDALLRDAKARATYSK</sequence>
<dbReference type="RefSeq" id="WP_208076757.1">
    <property type="nucleotide sequence ID" value="NZ_CP071869.1"/>
</dbReference>
<dbReference type="SMART" id="SM00530">
    <property type="entry name" value="HTH_XRE"/>
    <property type="match status" value="1"/>
</dbReference>
<feature type="domain" description="HTH cro/C1-type" evidence="2">
    <location>
        <begin position="7"/>
        <end position="61"/>
    </location>
</feature>
<dbReference type="GO" id="GO:0003677">
    <property type="term" value="F:DNA binding"/>
    <property type="evidence" value="ECO:0007669"/>
    <property type="project" value="UniProtKB-KW"/>
</dbReference>
<dbReference type="SUPFAM" id="SSF47413">
    <property type="entry name" value="lambda repressor-like DNA-binding domains"/>
    <property type="match status" value="1"/>
</dbReference>
<dbReference type="Pfam" id="PF01381">
    <property type="entry name" value="HTH_3"/>
    <property type="match status" value="1"/>
</dbReference>
<dbReference type="InterPro" id="IPR001387">
    <property type="entry name" value="Cro/C1-type_HTH"/>
</dbReference>
<dbReference type="CDD" id="cd00093">
    <property type="entry name" value="HTH_XRE"/>
    <property type="match status" value="1"/>
</dbReference>
<protein>
    <submittedName>
        <fullName evidence="3">Helix-turn-helix transcriptional regulator</fullName>
    </submittedName>
</protein>
<reference evidence="3 4" key="1">
    <citation type="submission" date="2021-03" db="EMBL/GenBank/DDBJ databases">
        <title>Complete genome of Polaribacter_sp.SM13.</title>
        <authorList>
            <person name="Jeong S.W."/>
            <person name="Bae J.W."/>
        </authorList>
    </citation>
    <scope>NUCLEOTIDE SEQUENCE [LARGE SCALE GENOMIC DNA]</scope>
    <source>
        <strain evidence="3 4">SM13</strain>
    </source>
</reference>
<dbReference type="KEGG" id="pcea:J3359_09995"/>
<keyword evidence="4" id="KW-1185">Reference proteome</keyword>
<dbReference type="PROSITE" id="PS50943">
    <property type="entry name" value="HTH_CROC1"/>
    <property type="match status" value="1"/>
</dbReference>
<dbReference type="InterPro" id="IPR049639">
    <property type="entry name" value="RstR"/>
</dbReference>
<dbReference type="PANTHER" id="PTHR46558:SF11">
    <property type="entry name" value="HTH-TYPE TRANSCRIPTIONAL REGULATOR XRE"/>
    <property type="match status" value="1"/>
</dbReference>
<dbReference type="EMBL" id="CP071869">
    <property type="protein sequence ID" value="QTE21175.1"/>
    <property type="molecule type" value="Genomic_DNA"/>
</dbReference>
<organism evidence="3 4">
    <name type="scientific">Polaribacter cellanae</name>
    <dbReference type="NCBI Taxonomy" id="2818493"/>
    <lineage>
        <taxon>Bacteria</taxon>
        <taxon>Pseudomonadati</taxon>
        <taxon>Bacteroidota</taxon>
        <taxon>Flavobacteriia</taxon>
        <taxon>Flavobacteriales</taxon>
        <taxon>Flavobacteriaceae</taxon>
    </lineage>
</organism>
<evidence type="ECO:0000259" key="2">
    <source>
        <dbReference type="PROSITE" id="PS50943"/>
    </source>
</evidence>
<gene>
    <name evidence="3" type="ORF">J3359_09995</name>
</gene>
<name>A0A975CL07_9FLAO</name>
<keyword evidence="1" id="KW-0238">DNA-binding</keyword>
<evidence type="ECO:0000313" key="4">
    <source>
        <dbReference type="Proteomes" id="UP000663920"/>
    </source>
</evidence>
<dbReference type="Gene3D" id="1.10.260.40">
    <property type="entry name" value="lambda repressor-like DNA-binding domains"/>
    <property type="match status" value="1"/>
</dbReference>
<dbReference type="InterPro" id="IPR010982">
    <property type="entry name" value="Lambda_DNA-bd_dom_sf"/>
</dbReference>
<dbReference type="PANTHER" id="PTHR46558">
    <property type="entry name" value="TRACRIPTIONAL REGULATORY PROTEIN-RELATED-RELATED"/>
    <property type="match status" value="1"/>
</dbReference>